<evidence type="ECO:0000313" key="1">
    <source>
        <dbReference type="EMBL" id="MFC3515388.1"/>
    </source>
</evidence>
<organism evidence="1 2">
    <name type="scientific">Amycolatopsis halotolerans</name>
    <dbReference type="NCBI Taxonomy" id="330083"/>
    <lineage>
        <taxon>Bacteria</taxon>
        <taxon>Bacillati</taxon>
        <taxon>Actinomycetota</taxon>
        <taxon>Actinomycetes</taxon>
        <taxon>Pseudonocardiales</taxon>
        <taxon>Pseudonocardiaceae</taxon>
        <taxon>Amycolatopsis</taxon>
    </lineage>
</organism>
<dbReference type="Proteomes" id="UP001595764">
    <property type="component" value="Unassembled WGS sequence"/>
</dbReference>
<name>A0ABV7QQI4_9PSEU</name>
<sequence>MRTARAITREAQAVVDWLGEGVSASEGYCPDGLDESAIDALIASVDAELAATDEAAAVRVQHSFTDARRAHRIRRRVEGATLRAVPGRFEAAAGEPVGEAA</sequence>
<evidence type="ECO:0000313" key="2">
    <source>
        <dbReference type="Proteomes" id="UP001595764"/>
    </source>
</evidence>
<protein>
    <submittedName>
        <fullName evidence="1">Uncharacterized protein</fullName>
    </submittedName>
</protein>
<keyword evidence="2" id="KW-1185">Reference proteome</keyword>
<comment type="caution">
    <text evidence="1">The sequence shown here is derived from an EMBL/GenBank/DDBJ whole genome shotgun (WGS) entry which is preliminary data.</text>
</comment>
<gene>
    <name evidence="1" type="ORF">ACFORO_34840</name>
</gene>
<accession>A0ABV7QQI4</accession>
<proteinExistence type="predicted"/>
<dbReference type="EMBL" id="JBHRWI010000050">
    <property type="protein sequence ID" value="MFC3515388.1"/>
    <property type="molecule type" value="Genomic_DNA"/>
</dbReference>
<dbReference type="RefSeq" id="WP_377874249.1">
    <property type="nucleotide sequence ID" value="NZ_JBHMAY010000070.1"/>
</dbReference>
<reference evidence="2" key="1">
    <citation type="journal article" date="2019" name="Int. J. Syst. Evol. Microbiol.">
        <title>The Global Catalogue of Microorganisms (GCM) 10K type strain sequencing project: providing services to taxonomists for standard genome sequencing and annotation.</title>
        <authorList>
            <consortium name="The Broad Institute Genomics Platform"/>
            <consortium name="The Broad Institute Genome Sequencing Center for Infectious Disease"/>
            <person name="Wu L."/>
            <person name="Ma J."/>
        </authorList>
    </citation>
    <scope>NUCLEOTIDE SEQUENCE [LARGE SCALE GENOMIC DNA]</scope>
    <source>
        <strain evidence="2">CGMCC 4.7682</strain>
    </source>
</reference>